<comment type="caution">
    <text evidence="4">The sequence shown here is derived from an EMBL/GenBank/DDBJ whole genome shotgun (WGS) entry which is preliminary data.</text>
</comment>
<feature type="compositionally biased region" description="Low complexity" evidence="2">
    <location>
        <begin position="127"/>
        <end position="148"/>
    </location>
</feature>
<dbReference type="Gene3D" id="4.10.240.10">
    <property type="entry name" value="Zn(2)-C6 fungal-type DNA-binding domain"/>
    <property type="match status" value="1"/>
</dbReference>
<keyword evidence="5" id="KW-1185">Reference proteome</keyword>
<organism evidence="4 5">
    <name type="scientific">Zalerion maritima</name>
    <dbReference type="NCBI Taxonomy" id="339359"/>
    <lineage>
        <taxon>Eukaryota</taxon>
        <taxon>Fungi</taxon>
        <taxon>Dikarya</taxon>
        <taxon>Ascomycota</taxon>
        <taxon>Pezizomycotina</taxon>
        <taxon>Sordariomycetes</taxon>
        <taxon>Lulworthiomycetidae</taxon>
        <taxon>Lulworthiales</taxon>
        <taxon>Lulworthiaceae</taxon>
        <taxon>Zalerion</taxon>
    </lineage>
</organism>
<dbReference type="PANTHER" id="PTHR47783:SF1">
    <property type="entry name" value="ZN(II)2CYS6 TRANSCRIPTION FACTOR (EUROFUNG)"/>
    <property type="match status" value="1"/>
</dbReference>
<dbReference type="Pfam" id="PF00172">
    <property type="entry name" value="Zn_clus"/>
    <property type="match status" value="1"/>
</dbReference>
<accession>A0AAD5WSQ0</accession>
<evidence type="ECO:0000256" key="2">
    <source>
        <dbReference type="SAM" id="MobiDB-lite"/>
    </source>
</evidence>
<feature type="compositionally biased region" description="Basic and acidic residues" evidence="2">
    <location>
        <begin position="287"/>
        <end position="299"/>
    </location>
</feature>
<dbReference type="PANTHER" id="PTHR47783">
    <property type="entry name" value="ZN(II)2CYS6 TRANSCRIPTION FACTOR (EUROFUNG)-RELATED"/>
    <property type="match status" value="1"/>
</dbReference>
<gene>
    <name evidence="4" type="ORF">MKZ38_002921</name>
</gene>
<dbReference type="CDD" id="cd00067">
    <property type="entry name" value="GAL4"/>
    <property type="match status" value="1"/>
</dbReference>
<dbReference type="PROSITE" id="PS50048">
    <property type="entry name" value="ZN2_CY6_FUNGAL_2"/>
    <property type="match status" value="1"/>
</dbReference>
<feature type="region of interest" description="Disordered" evidence="2">
    <location>
        <begin position="1"/>
        <end position="175"/>
    </location>
</feature>
<evidence type="ECO:0000313" key="4">
    <source>
        <dbReference type="EMBL" id="KAJ2899670.1"/>
    </source>
</evidence>
<evidence type="ECO:0000259" key="3">
    <source>
        <dbReference type="PROSITE" id="PS50048"/>
    </source>
</evidence>
<feature type="compositionally biased region" description="Basic and acidic residues" evidence="2">
    <location>
        <begin position="1"/>
        <end position="19"/>
    </location>
</feature>
<dbReference type="GO" id="GO:0008270">
    <property type="term" value="F:zinc ion binding"/>
    <property type="evidence" value="ECO:0007669"/>
    <property type="project" value="InterPro"/>
</dbReference>
<dbReference type="SUPFAM" id="SSF57701">
    <property type="entry name" value="Zn2/Cys6 DNA-binding domain"/>
    <property type="match status" value="1"/>
</dbReference>
<dbReference type="InterPro" id="IPR001138">
    <property type="entry name" value="Zn2Cys6_DnaBD"/>
</dbReference>
<reference evidence="4" key="1">
    <citation type="submission" date="2022-07" db="EMBL/GenBank/DDBJ databases">
        <title>Draft genome sequence of Zalerion maritima ATCC 34329, a (micro)plastics degrading marine fungus.</title>
        <authorList>
            <person name="Paco A."/>
            <person name="Goncalves M.F.M."/>
            <person name="Rocha-Santos T.A.P."/>
            <person name="Alves A."/>
        </authorList>
    </citation>
    <scope>NUCLEOTIDE SEQUENCE</scope>
    <source>
        <strain evidence="4">ATCC 34329</strain>
    </source>
</reference>
<evidence type="ECO:0000313" key="5">
    <source>
        <dbReference type="Proteomes" id="UP001201980"/>
    </source>
</evidence>
<proteinExistence type="predicted"/>
<dbReference type="Proteomes" id="UP001201980">
    <property type="component" value="Unassembled WGS sequence"/>
</dbReference>
<dbReference type="PROSITE" id="PS00463">
    <property type="entry name" value="ZN2_CY6_FUNGAL_1"/>
    <property type="match status" value="1"/>
</dbReference>
<name>A0AAD5WSQ0_9PEZI</name>
<dbReference type="InterPro" id="IPR036864">
    <property type="entry name" value="Zn2-C6_fun-type_DNA-bd_sf"/>
</dbReference>
<evidence type="ECO:0000256" key="1">
    <source>
        <dbReference type="ARBA" id="ARBA00023242"/>
    </source>
</evidence>
<dbReference type="AlphaFoldDB" id="A0AAD5WSQ0"/>
<keyword evidence="1" id="KW-0539">Nucleus</keyword>
<feature type="compositionally biased region" description="Pro residues" evidence="2">
    <location>
        <begin position="56"/>
        <end position="71"/>
    </location>
</feature>
<dbReference type="GO" id="GO:0000981">
    <property type="term" value="F:DNA-binding transcription factor activity, RNA polymerase II-specific"/>
    <property type="evidence" value="ECO:0007669"/>
    <property type="project" value="InterPro"/>
</dbReference>
<dbReference type="SMART" id="SM00066">
    <property type="entry name" value="GAL4"/>
    <property type="match status" value="1"/>
</dbReference>
<dbReference type="EMBL" id="JAKWBI020000191">
    <property type="protein sequence ID" value="KAJ2899670.1"/>
    <property type="molecule type" value="Genomic_DNA"/>
</dbReference>
<feature type="compositionally biased region" description="Polar residues" evidence="2">
    <location>
        <begin position="362"/>
        <end position="390"/>
    </location>
</feature>
<protein>
    <recommendedName>
        <fullName evidence="3">Zn(2)-C6 fungal-type domain-containing protein</fullName>
    </recommendedName>
</protein>
<feature type="domain" description="Zn(2)-C6 fungal-type" evidence="3">
    <location>
        <begin position="182"/>
        <end position="216"/>
    </location>
</feature>
<feature type="compositionally biased region" description="Polar residues" evidence="2">
    <location>
        <begin position="320"/>
        <end position="329"/>
    </location>
</feature>
<feature type="region of interest" description="Disordered" evidence="2">
    <location>
        <begin position="243"/>
        <end position="397"/>
    </location>
</feature>
<sequence>MADERGRGLPPPREPRDENSFLPPVNVDGDDRSRSYQPRMSLPPIQDHAGGAPGYGHPPPLHAHYPQPQPMDPRDPRGSVNYGPSPAMANGYSRPGPPPAPGQTGQYLPPVDQRPGQYHPAAGPPDAYGRPQGPPGQYAPQGQYHYAQHPNQAPPGYADMRGGYPGQPQLQAGAPRQRTSIACKYCRRRKIRCSGYQNAPGGKCSNCVKMNQDCVFQPVSSSTSTAFVPVTALQGTIPPGTQLYGAYGQPLPGGQGPPHPGHYPTTASEYPHAMQSPSAPYPPAPYESDRRRPRDDEALPPRLPPPHHYQQDQDPRRRSPATSSTNSPGAATYSSYPPPGGNYEGGGSTPTQRASPGGGTPNQGAVNGVMSLSNVMDAPSGSSIDQNMLSRLNRPPR</sequence>